<evidence type="ECO:0000256" key="3">
    <source>
        <dbReference type="ARBA" id="ARBA00022989"/>
    </source>
</evidence>
<keyword evidence="3 5" id="KW-1133">Transmembrane helix</keyword>
<evidence type="ECO:0000256" key="2">
    <source>
        <dbReference type="ARBA" id="ARBA00022692"/>
    </source>
</evidence>
<organism evidence="9 10">
    <name type="scientific">Magallana gigas</name>
    <name type="common">Pacific oyster</name>
    <name type="synonym">Crassostrea gigas</name>
    <dbReference type="NCBI Taxonomy" id="29159"/>
    <lineage>
        <taxon>Eukaryota</taxon>
        <taxon>Metazoa</taxon>
        <taxon>Spiralia</taxon>
        <taxon>Lophotrochozoa</taxon>
        <taxon>Mollusca</taxon>
        <taxon>Bivalvia</taxon>
        <taxon>Autobranchia</taxon>
        <taxon>Pteriomorphia</taxon>
        <taxon>Ostreida</taxon>
        <taxon>Ostreoidea</taxon>
        <taxon>Ostreidae</taxon>
        <taxon>Magallana</taxon>
    </lineage>
</organism>
<dbReference type="InterPro" id="IPR006029">
    <property type="entry name" value="Neurotrans-gated_channel_TM"/>
</dbReference>
<feature type="chain" id="PRO_5036475456" evidence="6">
    <location>
        <begin position="17"/>
        <end position="388"/>
    </location>
</feature>
<sequence>MEMCLLFLCVIFGVKGYTITNQIQLHEDIFNRKYDKVFRPGENRAIPTEISIFFYMKSLKEFIESDGKIGIVGTLGLEWVDYRLVWEPTNYGGDLNRTTVFVYDIWTPYIVLMNPYDKIKPVLLQELSCKAWETGYIQCLPPNIFDASCDADVTFYPFDSQTCTLQLYAPGFFSSEIKFRPVLSNFNMDAYEENGLWSVESTRVYVKTQHVENINFEILQLEIKIRRRSTYYIVILLPIFLINFMHILVFALPSDSGERVGFSITVLLTEVLFLTMIQEKLPEASEPGLSYLIYKLLVDLLLSYLIMLVVVVSSILYNKADAEEPEECMKTESKFIKLLCKRKQEKGDKHFWKDAGKAIDKFCLISFLILLALNNIIYFVAVLAEVRF</sequence>
<name>A0A8W8LN14_MAGGI</name>
<dbReference type="Proteomes" id="UP000005408">
    <property type="component" value="Unassembled WGS sequence"/>
</dbReference>
<evidence type="ECO:0000256" key="1">
    <source>
        <dbReference type="ARBA" id="ARBA00004141"/>
    </source>
</evidence>
<feature type="transmembrane region" description="Helical" evidence="5">
    <location>
        <begin position="260"/>
        <end position="277"/>
    </location>
</feature>
<dbReference type="Pfam" id="PF02931">
    <property type="entry name" value="Neur_chan_LBD"/>
    <property type="match status" value="1"/>
</dbReference>
<evidence type="ECO:0000256" key="6">
    <source>
        <dbReference type="SAM" id="SignalP"/>
    </source>
</evidence>
<dbReference type="GO" id="GO:0016020">
    <property type="term" value="C:membrane"/>
    <property type="evidence" value="ECO:0007669"/>
    <property type="project" value="UniProtKB-SubCell"/>
</dbReference>
<feature type="domain" description="Neurotransmitter-gated ion-channel transmembrane" evidence="8">
    <location>
        <begin position="236"/>
        <end position="315"/>
    </location>
</feature>
<feature type="transmembrane region" description="Helical" evidence="5">
    <location>
        <begin position="297"/>
        <end position="317"/>
    </location>
</feature>
<evidence type="ECO:0000256" key="5">
    <source>
        <dbReference type="SAM" id="Phobius"/>
    </source>
</evidence>
<dbReference type="AlphaFoldDB" id="A0A8W8LN14"/>
<dbReference type="SUPFAM" id="SSF63712">
    <property type="entry name" value="Nicotinic receptor ligand binding domain-like"/>
    <property type="match status" value="1"/>
</dbReference>
<feature type="signal peptide" evidence="6">
    <location>
        <begin position="1"/>
        <end position="16"/>
    </location>
</feature>
<proteinExistence type="predicted"/>
<dbReference type="InterPro" id="IPR036734">
    <property type="entry name" value="Neur_chan_lig-bd_sf"/>
</dbReference>
<dbReference type="InterPro" id="IPR036719">
    <property type="entry name" value="Neuro-gated_channel_TM_sf"/>
</dbReference>
<keyword evidence="10" id="KW-1185">Reference proteome</keyword>
<reference evidence="9" key="1">
    <citation type="submission" date="2022-08" db="UniProtKB">
        <authorList>
            <consortium name="EnsemblMetazoa"/>
        </authorList>
    </citation>
    <scope>IDENTIFICATION</scope>
    <source>
        <strain evidence="9">05x7-T-G4-1.051#20</strain>
    </source>
</reference>
<evidence type="ECO:0000313" key="9">
    <source>
        <dbReference type="EnsemblMetazoa" id="G28183.1:cds"/>
    </source>
</evidence>
<dbReference type="PANTHER" id="PTHR18945">
    <property type="entry name" value="NEUROTRANSMITTER GATED ION CHANNEL"/>
    <property type="match status" value="1"/>
</dbReference>
<accession>A0A8W8LN14</accession>
<dbReference type="InterPro" id="IPR006201">
    <property type="entry name" value="Neur_channel"/>
</dbReference>
<evidence type="ECO:0000259" key="7">
    <source>
        <dbReference type="Pfam" id="PF02931"/>
    </source>
</evidence>
<evidence type="ECO:0000313" key="10">
    <source>
        <dbReference type="Proteomes" id="UP000005408"/>
    </source>
</evidence>
<dbReference type="PRINTS" id="PR00252">
    <property type="entry name" value="NRIONCHANNEL"/>
</dbReference>
<dbReference type="CDD" id="cd18989">
    <property type="entry name" value="LGIC_ECD_cation"/>
    <property type="match status" value="1"/>
</dbReference>
<comment type="subcellular location">
    <subcellularLocation>
        <location evidence="1">Membrane</location>
        <topology evidence="1">Multi-pass membrane protein</topology>
    </subcellularLocation>
</comment>
<dbReference type="GO" id="GO:0004888">
    <property type="term" value="F:transmembrane signaling receptor activity"/>
    <property type="evidence" value="ECO:0007669"/>
    <property type="project" value="InterPro"/>
</dbReference>
<dbReference type="InterPro" id="IPR006202">
    <property type="entry name" value="Neur_chan_lig-bd"/>
</dbReference>
<dbReference type="Gene3D" id="1.20.58.390">
    <property type="entry name" value="Neurotransmitter-gated ion-channel transmembrane domain"/>
    <property type="match status" value="1"/>
</dbReference>
<dbReference type="CDD" id="cd19051">
    <property type="entry name" value="LGIC_TM_cation"/>
    <property type="match status" value="1"/>
</dbReference>
<dbReference type="Pfam" id="PF02932">
    <property type="entry name" value="Neur_chan_memb"/>
    <property type="match status" value="1"/>
</dbReference>
<dbReference type="SUPFAM" id="SSF90112">
    <property type="entry name" value="Neurotransmitter-gated ion-channel transmembrane pore"/>
    <property type="match status" value="1"/>
</dbReference>
<feature type="transmembrane region" description="Helical" evidence="5">
    <location>
        <begin position="362"/>
        <end position="384"/>
    </location>
</feature>
<feature type="transmembrane region" description="Helical" evidence="5">
    <location>
        <begin position="231"/>
        <end position="253"/>
    </location>
</feature>
<dbReference type="Gene3D" id="2.70.170.10">
    <property type="entry name" value="Neurotransmitter-gated ion-channel ligand-binding domain"/>
    <property type="match status" value="1"/>
</dbReference>
<keyword evidence="2 5" id="KW-0812">Transmembrane</keyword>
<dbReference type="EnsemblMetazoa" id="G28183.1">
    <property type="protein sequence ID" value="G28183.1:cds"/>
    <property type="gene ID" value="G28183"/>
</dbReference>
<feature type="domain" description="Neurotransmitter-gated ion-channel ligand-binding" evidence="7">
    <location>
        <begin position="24"/>
        <end position="228"/>
    </location>
</feature>
<dbReference type="GO" id="GO:0005230">
    <property type="term" value="F:extracellular ligand-gated monoatomic ion channel activity"/>
    <property type="evidence" value="ECO:0007669"/>
    <property type="project" value="InterPro"/>
</dbReference>
<keyword evidence="6" id="KW-0732">Signal</keyword>
<evidence type="ECO:0000256" key="4">
    <source>
        <dbReference type="ARBA" id="ARBA00023136"/>
    </source>
</evidence>
<keyword evidence="4 5" id="KW-0472">Membrane</keyword>
<dbReference type="InterPro" id="IPR038050">
    <property type="entry name" value="Neuro_actylchol_rec"/>
</dbReference>
<evidence type="ECO:0000259" key="8">
    <source>
        <dbReference type="Pfam" id="PF02932"/>
    </source>
</evidence>
<protein>
    <submittedName>
        <fullName evidence="9">Uncharacterized protein</fullName>
    </submittedName>
</protein>